<proteinExistence type="predicted"/>
<feature type="chain" id="PRO_5038689886" description="Glycosyl hydrolase family protein" evidence="1">
    <location>
        <begin position="27"/>
        <end position="292"/>
    </location>
</feature>
<dbReference type="SUPFAM" id="SSF49899">
    <property type="entry name" value="Concanavalin A-like lectins/glucanases"/>
    <property type="match status" value="1"/>
</dbReference>
<reference evidence="2 3" key="1">
    <citation type="submission" date="2019-09" db="EMBL/GenBank/DDBJ databases">
        <title>Nocardioides panacisoli sp. nov., isolated from the soil of a ginseng field.</title>
        <authorList>
            <person name="Cho C."/>
        </authorList>
    </citation>
    <scope>NUCLEOTIDE SEQUENCE [LARGE SCALE GENOMIC DNA]</scope>
    <source>
        <strain evidence="2 3">BN140041</strain>
    </source>
</reference>
<dbReference type="Proteomes" id="UP000324351">
    <property type="component" value="Unassembled WGS sequence"/>
</dbReference>
<keyword evidence="1" id="KW-0732">Signal</keyword>
<dbReference type="Gene3D" id="2.60.120.200">
    <property type="match status" value="1"/>
</dbReference>
<keyword evidence="3" id="KW-1185">Reference proteome</keyword>
<protein>
    <recommendedName>
        <fullName evidence="4">Glycosyl hydrolase family protein</fullName>
    </recommendedName>
</protein>
<name>A0A5B1M3H6_9ACTN</name>
<gene>
    <name evidence="2" type="ORF">F0U47_06685</name>
</gene>
<dbReference type="RefSeq" id="WP_149749554.1">
    <property type="nucleotide sequence ID" value="NZ_VUJW01000003.1"/>
</dbReference>
<feature type="signal peptide" evidence="1">
    <location>
        <begin position="1"/>
        <end position="26"/>
    </location>
</feature>
<dbReference type="InterPro" id="IPR013320">
    <property type="entry name" value="ConA-like_dom_sf"/>
</dbReference>
<evidence type="ECO:0000313" key="3">
    <source>
        <dbReference type="Proteomes" id="UP000324351"/>
    </source>
</evidence>
<dbReference type="EMBL" id="VUJW01000003">
    <property type="protein sequence ID" value="KAA1427186.1"/>
    <property type="molecule type" value="Genomic_DNA"/>
</dbReference>
<comment type="caution">
    <text evidence="2">The sequence shown here is derived from an EMBL/GenBank/DDBJ whole genome shotgun (WGS) entry which is preliminary data.</text>
</comment>
<evidence type="ECO:0000256" key="1">
    <source>
        <dbReference type="SAM" id="SignalP"/>
    </source>
</evidence>
<organism evidence="2 3">
    <name type="scientific">Nocardioides antri</name>
    <dbReference type="NCBI Taxonomy" id="2607659"/>
    <lineage>
        <taxon>Bacteria</taxon>
        <taxon>Bacillati</taxon>
        <taxon>Actinomycetota</taxon>
        <taxon>Actinomycetes</taxon>
        <taxon>Propionibacteriales</taxon>
        <taxon>Nocardioidaceae</taxon>
        <taxon>Nocardioides</taxon>
    </lineage>
</organism>
<evidence type="ECO:0000313" key="2">
    <source>
        <dbReference type="EMBL" id="KAA1427186.1"/>
    </source>
</evidence>
<evidence type="ECO:0008006" key="4">
    <source>
        <dbReference type="Google" id="ProtNLM"/>
    </source>
</evidence>
<reference evidence="2 3" key="2">
    <citation type="submission" date="2019-09" db="EMBL/GenBank/DDBJ databases">
        <authorList>
            <person name="Jin C."/>
        </authorList>
    </citation>
    <scope>NUCLEOTIDE SEQUENCE [LARGE SCALE GENOMIC DNA]</scope>
    <source>
        <strain evidence="2 3">BN140041</strain>
    </source>
</reference>
<dbReference type="AlphaFoldDB" id="A0A5B1M3H6"/>
<accession>A0A5B1M3H6</accession>
<sequence>MGVLTKSFALRLAVVAAALVVGPATLAPGTAEAPRPTRAALAGDGATAAQTFGWGVMQWDFAWEFGESLDSPPYRGEDIRVGRWTEYSDGTGRVVKYGGGLEFHSGVIRNRDLDALPDHGTTMLTLRDQAAQRGRWEIRERAERLQSPEADYRFIIELIPDDLTADACKRSITIAEVSPGNGSLKIGASAGDVRWSKTYDSGFPQSGDNYAFGLQITGRRITWFVNGRAIASLGAAAARPSVPMTLRLRLVGDGAKEMDKSQVKLDWVRHYDLTRGKVPPTGATLTQGANRC</sequence>